<proteinExistence type="predicted"/>
<dbReference type="AlphaFoldDB" id="W4KLU9"/>
<reference evidence="1 2" key="1">
    <citation type="journal article" date="2012" name="New Phytol.">
        <title>Insight into trade-off between wood decay and parasitism from the genome of a fungal forest pathogen.</title>
        <authorList>
            <person name="Olson A."/>
            <person name="Aerts A."/>
            <person name="Asiegbu F."/>
            <person name="Belbahri L."/>
            <person name="Bouzid O."/>
            <person name="Broberg A."/>
            <person name="Canback B."/>
            <person name="Coutinho P.M."/>
            <person name="Cullen D."/>
            <person name="Dalman K."/>
            <person name="Deflorio G."/>
            <person name="van Diepen L.T."/>
            <person name="Dunand C."/>
            <person name="Duplessis S."/>
            <person name="Durling M."/>
            <person name="Gonthier P."/>
            <person name="Grimwood J."/>
            <person name="Fossdal C.G."/>
            <person name="Hansson D."/>
            <person name="Henrissat B."/>
            <person name="Hietala A."/>
            <person name="Himmelstrand K."/>
            <person name="Hoffmeister D."/>
            <person name="Hogberg N."/>
            <person name="James T.Y."/>
            <person name="Karlsson M."/>
            <person name="Kohler A."/>
            <person name="Kues U."/>
            <person name="Lee Y.H."/>
            <person name="Lin Y.C."/>
            <person name="Lind M."/>
            <person name="Lindquist E."/>
            <person name="Lombard V."/>
            <person name="Lucas S."/>
            <person name="Lunden K."/>
            <person name="Morin E."/>
            <person name="Murat C."/>
            <person name="Park J."/>
            <person name="Raffaello T."/>
            <person name="Rouze P."/>
            <person name="Salamov A."/>
            <person name="Schmutz J."/>
            <person name="Solheim H."/>
            <person name="Stahlberg J."/>
            <person name="Velez H."/>
            <person name="de Vries R.P."/>
            <person name="Wiebenga A."/>
            <person name="Woodward S."/>
            <person name="Yakovlev I."/>
            <person name="Garbelotto M."/>
            <person name="Martin F."/>
            <person name="Grigoriev I.V."/>
            <person name="Stenlid J."/>
        </authorList>
    </citation>
    <scope>NUCLEOTIDE SEQUENCE [LARGE SCALE GENOMIC DNA]</scope>
    <source>
        <strain evidence="1 2">TC 32-1</strain>
    </source>
</reference>
<gene>
    <name evidence="1" type="ORF">HETIRDRAFT_447381</name>
</gene>
<evidence type="ECO:0000313" key="1">
    <source>
        <dbReference type="EMBL" id="ETW86694.1"/>
    </source>
</evidence>
<dbReference type="KEGG" id="hir:HETIRDRAFT_447381"/>
<protein>
    <submittedName>
        <fullName evidence="1">Uncharacterized protein</fullName>
    </submittedName>
</protein>
<dbReference type="EMBL" id="KI925454">
    <property type="protein sequence ID" value="ETW86694.1"/>
    <property type="molecule type" value="Genomic_DNA"/>
</dbReference>
<sequence>MSLPPRSFPNVSSPHPAPAFGCIYTPRSLSSTSSNSLPAALIPAFMMRRPPAGVDHAWASPSRGPILCCPSPAVLSIFTFAFSLWLHIILDARKESKRHSLATILRIASGMPTAYGLRSDLPPLPKFFASPSRQSLTGSAHAPMLSTQWAYLCPYPSERPSVRTRPSVHADLRRFRIWNLFLLLVASRSSEPFISALHFNTDF</sequence>
<evidence type="ECO:0000313" key="2">
    <source>
        <dbReference type="Proteomes" id="UP000030671"/>
    </source>
</evidence>
<name>W4KLU9_HETIT</name>
<organism evidence="1 2">
    <name type="scientific">Heterobasidion irregulare (strain TC 32-1)</name>
    <dbReference type="NCBI Taxonomy" id="747525"/>
    <lineage>
        <taxon>Eukaryota</taxon>
        <taxon>Fungi</taxon>
        <taxon>Dikarya</taxon>
        <taxon>Basidiomycota</taxon>
        <taxon>Agaricomycotina</taxon>
        <taxon>Agaricomycetes</taxon>
        <taxon>Russulales</taxon>
        <taxon>Bondarzewiaceae</taxon>
        <taxon>Heterobasidion</taxon>
        <taxon>Heterobasidion annosum species complex</taxon>
    </lineage>
</organism>
<dbReference type="HOGENOM" id="CLU_1349081_0_0_1"/>
<dbReference type="Proteomes" id="UP000030671">
    <property type="component" value="Unassembled WGS sequence"/>
</dbReference>
<dbReference type="InParanoid" id="W4KLU9"/>
<dbReference type="RefSeq" id="XP_009540692.1">
    <property type="nucleotide sequence ID" value="XM_009542397.1"/>
</dbReference>
<accession>W4KLU9</accession>
<dbReference type="GeneID" id="20675771"/>
<keyword evidence="2" id="KW-1185">Reference proteome</keyword>